<evidence type="ECO:0000313" key="2">
    <source>
        <dbReference type="EMBL" id="KAG0572888.1"/>
    </source>
</evidence>
<feature type="compositionally biased region" description="Basic and acidic residues" evidence="1">
    <location>
        <begin position="1"/>
        <end position="19"/>
    </location>
</feature>
<organism evidence="2 3">
    <name type="scientific">Ceratodon purpureus</name>
    <name type="common">Fire moss</name>
    <name type="synonym">Dicranum purpureum</name>
    <dbReference type="NCBI Taxonomy" id="3225"/>
    <lineage>
        <taxon>Eukaryota</taxon>
        <taxon>Viridiplantae</taxon>
        <taxon>Streptophyta</taxon>
        <taxon>Embryophyta</taxon>
        <taxon>Bryophyta</taxon>
        <taxon>Bryophytina</taxon>
        <taxon>Bryopsida</taxon>
        <taxon>Dicranidae</taxon>
        <taxon>Pseudoditrichales</taxon>
        <taxon>Ditrichaceae</taxon>
        <taxon>Ceratodon</taxon>
    </lineage>
</organism>
<feature type="compositionally biased region" description="Polar residues" evidence="1">
    <location>
        <begin position="81"/>
        <end position="95"/>
    </location>
</feature>
<reference evidence="2" key="1">
    <citation type="submission" date="2020-06" db="EMBL/GenBank/DDBJ databases">
        <title>WGS assembly of Ceratodon purpureus strain R40.</title>
        <authorList>
            <person name="Carey S.B."/>
            <person name="Jenkins J."/>
            <person name="Shu S."/>
            <person name="Lovell J.T."/>
            <person name="Sreedasyam A."/>
            <person name="Maumus F."/>
            <person name="Tiley G.P."/>
            <person name="Fernandez-Pozo N."/>
            <person name="Barry K."/>
            <person name="Chen C."/>
            <person name="Wang M."/>
            <person name="Lipzen A."/>
            <person name="Daum C."/>
            <person name="Saski C.A."/>
            <person name="Payton A.C."/>
            <person name="Mcbreen J.C."/>
            <person name="Conrad R.E."/>
            <person name="Kollar L.M."/>
            <person name="Olsson S."/>
            <person name="Huttunen S."/>
            <person name="Landis J.B."/>
            <person name="Wickett N.J."/>
            <person name="Johnson M.G."/>
            <person name="Rensing S.A."/>
            <person name="Grimwood J."/>
            <person name="Schmutz J."/>
            <person name="Mcdaniel S.F."/>
        </authorList>
    </citation>
    <scope>NUCLEOTIDE SEQUENCE</scope>
    <source>
        <strain evidence="2">R40</strain>
    </source>
</reference>
<feature type="compositionally biased region" description="Low complexity" evidence="1">
    <location>
        <begin position="51"/>
        <end position="66"/>
    </location>
</feature>
<keyword evidence="3" id="KW-1185">Reference proteome</keyword>
<gene>
    <name evidence="2" type="ORF">KC19_VG132300</name>
</gene>
<name>A0A8T0HQQ8_CERPU</name>
<feature type="region of interest" description="Disordered" evidence="1">
    <location>
        <begin position="1"/>
        <end position="22"/>
    </location>
</feature>
<dbReference type="EMBL" id="CM026426">
    <property type="protein sequence ID" value="KAG0572888.1"/>
    <property type="molecule type" value="Genomic_DNA"/>
</dbReference>
<sequence>MFDGNEYNHLKEEKEEKRRLRDHKKLQLQILNEKDFLFGSKPSPSKNVINSRRAGTGSRASSFGGSQQSVPNGRLSFGNAIMQSGTPEYTRNANSDPMGPSAVKLVRG</sequence>
<evidence type="ECO:0000313" key="3">
    <source>
        <dbReference type="Proteomes" id="UP000822688"/>
    </source>
</evidence>
<evidence type="ECO:0000256" key="1">
    <source>
        <dbReference type="SAM" id="MobiDB-lite"/>
    </source>
</evidence>
<dbReference type="Proteomes" id="UP000822688">
    <property type="component" value="Chromosome V"/>
</dbReference>
<dbReference type="AlphaFoldDB" id="A0A8T0HQQ8"/>
<feature type="region of interest" description="Disordered" evidence="1">
    <location>
        <begin position="37"/>
        <end position="108"/>
    </location>
</feature>
<comment type="caution">
    <text evidence="2">The sequence shown here is derived from an EMBL/GenBank/DDBJ whole genome shotgun (WGS) entry which is preliminary data.</text>
</comment>
<proteinExistence type="predicted"/>
<protein>
    <submittedName>
        <fullName evidence="2">Uncharacterized protein</fullName>
    </submittedName>
</protein>
<accession>A0A8T0HQQ8</accession>